<organism evidence="1 2">
    <name type="scientific">Thalictrum thalictroides</name>
    <name type="common">Rue-anemone</name>
    <name type="synonym">Anemone thalictroides</name>
    <dbReference type="NCBI Taxonomy" id="46969"/>
    <lineage>
        <taxon>Eukaryota</taxon>
        <taxon>Viridiplantae</taxon>
        <taxon>Streptophyta</taxon>
        <taxon>Embryophyta</taxon>
        <taxon>Tracheophyta</taxon>
        <taxon>Spermatophyta</taxon>
        <taxon>Magnoliopsida</taxon>
        <taxon>Ranunculales</taxon>
        <taxon>Ranunculaceae</taxon>
        <taxon>Thalictroideae</taxon>
        <taxon>Thalictrum</taxon>
    </lineage>
</organism>
<proteinExistence type="predicted"/>
<evidence type="ECO:0000313" key="1">
    <source>
        <dbReference type="EMBL" id="KAF5194912.1"/>
    </source>
</evidence>
<accession>A0A7J6WFP9</accession>
<dbReference type="Pfam" id="PF03004">
    <property type="entry name" value="Transposase_24"/>
    <property type="match status" value="1"/>
</dbReference>
<comment type="caution">
    <text evidence="1">The sequence shown here is derived from an EMBL/GenBank/DDBJ whole genome shotgun (WGS) entry which is preliminary data.</text>
</comment>
<protein>
    <submittedName>
        <fullName evidence="1">Uncharacterized protein</fullName>
    </submittedName>
</protein>
<dbReference type="AlphaFoldDB" id="A0A7J6WFP9"/>
<dbReference type="EMBL" id="JABWDY010018108">
    <property type="protein sequence ID" value="KAF5194912.1"/>
    <property type="molecule type" value="Genomic_DNA"/>
</dbReference>
<dbReference type="InterPro" id="IPR004252">
    <property type="entry name" value="Probable_transposase_24"/>
</dbReference>
<gene>
    <name evidence="1" type="ORF">FRX31_015501</name>
</gene>
<evidence type="ECO:0000313" key="2">
    <source>
        <dbReference type="Proteomes" id="UP000554482"/>
    </source>
</evidence>
<feature type="non-terminal residue" evidence="1">
    <location>
        <position position="1"/>
    </location>
</feature>
<name>A0A7J6WFP9_THATH</name>
<dbReference type="Proteomes" id="UP000554482">
    <property type="component" value="Unassembled WGS sequence"/>
</dbReference>
<keyword evidence="2" id="KW-1185">Reference proteome</keyword>
<sequence>MKTKQRGGRKGSARIALELKYKDPDIPVTRARIFLAVHSTSNDENSPTPKINPQIEEIKEYVANNLSTTTLDLDNDPVARVYGVDSHGRIRGFGPGISKRGLDAKDENAELWRIS</sequence>
<reference evidence="1 2" key="1">
    <citation type="submission" date="2020-06" db="EMBL/GenBank/DDBJ databases">
        <title>Transcriptomic and genomic resources for Thalictrum thalictroides and T. hernandezii: Facilitating candidate gene discovery in an emerging model plant lineage.</title>
        <authorList>
            <person name="Arias T."/>
            <person name="Riano-Pachon D.M."/>
            <person name="Di Stilio V.S."/>
        </authorList>
    </citation>
    <scope>NUCLEOTIDE SEQUENCE [LARGE SCALE GENOMIC DNA]</scope>
    <source>
        <strain evidence="2">cv. WT478/WT964</strain>
        <tissue evidence="1">Leaves</tissue>
    </source>
</reference>
<dbReference type="OrthoDB" id="1913335at2759"/>